<reference evidence="3 4" key="1">
    <citation type="submission" date="2016-11" db="EMBL/GenBank/DDBJ databases">
        <title>Whole genomes of Flavobacteriaceae.</title>
        <authorList>
            <person name="Stine C."/>
            <person name="Li C."/>
            <person name="Tadesse D."/>
        </authorList>
    </citation>
    <scope>NUCLEOTIDE SEQUENCE [LARGE SCALE GENOMIC DNA]</scope>
    <source>
        <strain evidence="3 4">DSM 18292</strain>
    </source>
</reference>
<protein>
    <recommendedName>
        <fullName evidence="2">Lipid/polyisoprenoid-binding YceI-like domain-containing protein</fullName>
    </recommendedName>
</protein>
<organism evidence="3 4">
    <name type="scientific">Flavobacterium hercynium</name>
    <dbReference type="NCBI Taxonomy" id="387094"/>
    <lineage>
        <taxon>Bacteria</taxon>
        <taxon>Pseudomonadati</taxon>
        <taxon>Bacteroidota</taxon>
        <taxon>Flavobacteriia</taxon>
        <taxon>Flavobacteriales</taxon>
        <taxon>Flavobacteriaceae</taxon>
        <taxon>Flavobacterium</taxon>
    </lineage>
</organism>
<dbReference type="RefSeq" id="WP_089047942.1">
    <property type="nucleotide sequence ID" value="NZ_FXTV01000001.1"/>
</dbReference>
<dbReference type="SMART" id="SM00867">
    <property type="entry name" value="YceI"/>
    <property type="match status" value="1"/>
</dbReference>
<sequence length="196" mass="21173">MRTIKSILAAALLLTITLQANAQRKYNVSESSFEIAGTSNIHDWTMKSTAANGTANLRIVDSKLAGINSLNIILVAESLKSGKSSMDHVAYETLDTKTNNTISYFLKNAEKVNETTWALTGIYTIAGVSREYKTQVKIGINNDMFTLQGANHITFTDFEMAPPTAALGAVKAGKDVTVIFNITFDPAGAKNFLSSN</sequence>
<keyword evidence="4" id="KW-1185">Reference proteome</keyword>
<dbReference type="OrthoDB" id="9794147at2"/>
<feature type="signal peptide" evidence="1">
    <location>
        <begin position="1"/>
        <end position="22"/>
    </location>
</feature>
<dbReference type="Proteomes" id="UP000198345">
    <property type="component" value="Unassembled WGS sequence"/>
</dbReference>
<dbReference type="SUPFAM" id="SSF101874">
    <property type="entry name" value="YceI-like"/>
    <property type="match status" value="1"/>
</dbReference>
<evidence type="ECO:0000256" key="1">
    <source>
        <dbReference type="SAM" id="SignalP"/>
    </source>
</evidence>
<accession>A0A226HPU3</accession>
<dbReference type="EMBL" id="MUGW01000002">
    <property type="protein sequence ID" value="OXA96144.1"/>
    <property type="molecule type" value="Genomic_DNA"/>
</dbReference>
<dbReference type="AlphaFoldDB" id="A0A226HPU3"/>
<dbReference type="InterPro" id="IPR007372">
    <property type="entry name" value="Lipid/polyisoprenoid-bd_YceI"/>
</dbReference>
<evidence type="ECO:0000313" key="4">
    <source>
        <dbReference type="Proteomes" id="UP000198345"/>
    </source>
</evidence>
<dbReference type="Gene3D" id="2.40.128.110">
    <property type="entry name" value="Lipid/polyisoprenoid-binding, YceI-like"/>
    <property type="match status" value="1"/>
</dbReference>
<feature type="chain" id="PRO_5012013933" description="Lipid/polyisoprenoid-binding YceI-like domain-containing protein" evidence="1">
    <location>
        <begin position="23"/>
        <end position="196"/>
    </location>
</feature>
<evidence type="ECO:0000313" key="3">
    <source>
        <dbReference type="EMBL" id="OXA96144.1"/>
    </source>
</evidence>
<proteinExistence type="predicted"/>
<evidence type="ECO:0000259" key="2">
    <source>
        <dbReference type="SMART" id="SM00867"/>
    </source>
</evidence>
<comment type="caution">
    <text evidence="3">The sequence shown here is derived from an EMBL/GenBank/DDBJ whole genome shotgun (WGS) entry which is preliminary data.</text>
</comment>
<feature type="domain" description="Lipid/polyisoprenoid-binding YceI-like" evidence="2">
    <location>
        <begin position="25"/>
        <end position="185"/>
    </location>
</feature>
<gene>
    <name evidence="3" type="ORF">B0A66_00770</name>
</gene>
<name>A0A226HPU3_9FLAO</name>
<dbReference type="Pfam" id="PF04264">
    <property type="entry name" value="YceI"/>
    <property type="match status" value="1"/>
</dbReference>
<keyword evidence="1" id="KW-0732">Signal</keyword>
<dbReference type="InterPro" id="IPR036761">
    <property type="entry name" value="TTHA0802/YceI-like_sf"/>
</dbReference>